<evidence type="ECO:0000313" key="1">
    <source>
        <dbReference type="EMBL" id="TXK37003.1"/>
    </source>
</evidence>
<reference evidence="1 2" key="1">
    <citation type="submission" date="2019-08" db="EMBL/GenBank/DDBJ databases">
        <authorList>
            <person name="Shi S."/>
        </authorList>
    </citation>
    <scope>NUCLEOTIDE SEQUENCE [LARGE SCALE GENOMIC DNA]</scope>
    <source>
        <strain evidence="1 2">GY10130</strain>
    </source>
</reference>
<dbReference type="RefSeq" id="WP_147922792.1">
    <property type="nucleotide sequence ID" value="NZ_VRTY01000066.1"/>
</dbReference>
<protein>
    <submittedName>
        <fullName evidence="1">Uncharacterized protein</fullName>
    </submittedName>
</protein>
<evidence type="ECO:0000313" key="2">
    <source>
        <dbReference type="Proteomes" id="UP000321926"/>
    </source>
</evidence>
<name>A0A5C8JJB5_9BACT</name>
<keyword evidence="2" id="KW-1185">Reference proteome</keyword>
<dbReference type="EMBL" id="VRTY01000066">
    <property type="protein sequence ID" value="TXK37003.1"/>
    <property type="molecule type" value="Genomic_DNA"/>
</dbReference>
<comment type="caution">
    <text evidence="1">The sequence shown here is derived from an EMBL/GenBank/DDBJ whole genome shotgun (WGS) entry which is preliminary data.</text>
</comment>
<accession>A0A5C8JJB5</accession>
<dbReference type="OrthoDB" id="852768at2"/>
<gene>
    <name evidence="1" type="ORF">FVR03_16105</name>
</gene>
<dbReference type="AlphaFoldDB" id="A0A5C8JJB5"/>
<sequence>MDNTGLENWDEARYKELNTYFRIKIELLLQANPHLLRDKNLSLSDLVAEFGEEDKQRWQEFMQLDKLKLEADMWRHLHGEGSGFKPGFGFTNPEDVTW</sequence>
<dbReference type="Proteomes" id="UP000321926">
    <property type="component" value="Unassembled WGS sequence"/>
</dbReference>
<proteinExistence type="predicted"/>
<organism evidence="1 2">
    <name type="scientific">Pontibacter qinzhouensis</name>
    <dbReference type="NCBI Taxonomy" id="2603253"/>
    <lineage>
        <taxon>Bacteria</taxon>
        <taxon>Pseudomonadati</taxon>
        <taxon>Bacteroidota</taxon>
        <taxon>Cytophagia</taxon>
        <taxon>Cytophagales</taxon>
        <taxon>Hymenobacteraceae</taxon>
        <taxon>Pontibacter</taxon>
    </lineage>
</organism>